<accession>A0AAN9L7U4</accession>
<dbReference type="InterPro" id="IPR008546">
    <property type="entry name" value="VAN3-bd-like_auxin_canal"/>
</dbReference>
<dbReference type="PANTHER" id="PTHR31351">
    <property type="entry name" value="EXPRESSED PROTEIN"/>
    <property type="match status" value="1"/>
</dbReference>
<evidence type="ECO:0000259" key="2">
    <source>
        <dbReference type="Pfam" id="PF08458"/>
    </source>
</evidence>
<reference evidence="3 4" key="1">
    <citation type="submission" date="2024-01" db="EMBL/GenBank/DDBJ databases">
        <title>The genomes of 5 underutilized Papilionoideae crops provide insights into root nodulation and disease resistanc.</title>
        <authorList>
            <person name="Jiang F."/>
        </authorList>
    </citation>
    <scope>NUCLEOTIDE SEQUENCE [LARGE SCALE GENOMIC DNA]</scope>
    <source>
        <strain evidence="3">LVBAO_FW01</strain>
        <tissue evidence="3">Leaves</tissue>
    </source>
</reference>
<dbReference type="Pfam" id="PF05703">
    <property type="entry name" value="Auxin_canalis"/>
    <property type="match status" value="1"/>
</dbReference>
<dbReference type="GO" id="GO:0009734">
    <property type="term" value="P:auxin-activated signaling pathway"/>
    <property type="evidence" value="ECO:0007669"/>
    <property type="project" value="TreeGrafter"/>
</dbReference>
<gene>
    <name evidence="3" type="ORF">VNO77_24979</name>
</gene>
<evidence type="ECO:0008006" key="5">
    <source>
        <dbReference type="Google" id="ProtNLM"/>
    </source>
</evidence>
<dbReference type="InterPro" id="IPR040269">
    <property type="entry name" value="VAB"/>
</dbReference>
<comment type="caution">
    <text evidence="3">The sequence shown here is derived from an EMBL/GenBank/DDBJ whole genome shotgun (WGS) entry which is preliminary data.</text>
</comment>
<dbReference type="Pfam" id="PF08458">
    <property type="entry name" value="PH_2"/>
    <property type="match status" value="1"/>
</dbReference>
<dbReference type="AlphaFoldDB" id="A0AAN9L7U4"/>
<protein>
    <recommendedName>
        <fullName evidence="5">VAN3-binding protein</fullName>
    </recommendedName>
</protein>
<evidence type="ECO:0000259" key="1">
    <source>
        <dbReference type="Pfam" id="PF05703"/>
    </source>
</evidence>
<evidence type="ECO:0000313" key="3">
    <source>
        <dbReference type="EMBL" id="KAK7330779.1"/>
    </source>
</evidence>
<feature type="domain" description="VAN3-binding protein-like auxin canalisation" evidence="1">
    <location>
        <begin position="158"/>
        <end position="332"/>
    </location>
</feature>
<feature type="domain" description="Pleckstrin-like plant" evidence="2">
    <location>
        <begin position="358"/>
        <end position="461"/>
    </location>
</feature>
<keyword evidence="4" id="KW-1185">Reference proteome</keyword>
<organism evidence="3 4">
    <name type="scientific">Canavalia gladiata</name>
    <name type="common">Sword bean</name>
    <name type="synonym">Dolichos gladiatus</name>
    <dbReference type="NCBI Taxonomy" id="3824"/>
    <lineage>
        <taxon>Eukaryota</taxon>
        <taxon>Viridiplantae</taxon>
        <taxon>Streptophyta</taxon>
        <taxon>Embryophyta</taxon>
        <taxon>Tracheophyta</taxon>
        <taxon>Spermatophyta</taxon>
        <taxon>Magnoliopsida</taxon>
        <taxon>eudicotyledons</taxon>
        <taxon>Gunneridae</taxon>
        <taxon>Pentapetalae</taxon>
        <taxon>rosids</taxon>
        <taxon>fabids</taxon>
        <taxon>Fabales</taxon>
        <taxon>Fabaceae</taxon>
        <taxon>Papilionoideae</taxon>
        <taxon>50 kb inversion clade</taxon>
        <taxon>NPAAA clade</taxon>
        <taxon>indigoferoid/millettioid clade</taxon>
        <taxon>Phaseoleae</taxon>
        <taxon>Canavalia</taxon>
    </lineage>
</organism>
<dbReference type="PANTHER" id="PTHR31351:SF24">
    <property type="entry name" value="VAN3-BINDING PROTEIN-LIKE"/>
    <property type="match status" value="1"/>
</dbReference>
<sequence length="480" mass="53201">METTLSRKGIYLWISIKLPDFIKWTMHAKPASPWHAMPFAFFCHFCIGCLSKWGQFTPIDHLKFQGLGDFDLSSQCLFGDRLIETQMEGGFFPPSKIGSWHGLELENVQENDELKIVSSLPAIPQPPTPHEPMEFLSRSWSLSAAEISKALLDKQKHTFTDKNQAMLPEAILAPQLATGKIIPSANCRKMSSIGKWFHQRQHGNTNITVRKKDRARLENARVHSAVSIAGLASALAAVAAAEDSSASHSKLNLALASATQLLASHCIEMAELAGADHHHVASTIKSAVDIHTPGDLMTLTAAAATALRGEAALRSRLPNETKRNASISPYDRVLLPQSHWLPAFETQMCEHHPPCVGDLLQLTRKGALRSKHVSVYINKKCQVKIKIKSKHVGGAFSKKNKCVVYGVCDKDGAWPYRKERETSEEFYFGLKTAQGLLEFKCISKLHKQRWVEGIGGLLRRVNSVEAIERSLEFLSVSTSI</sequence>
<dbReference type="GO" id="GO:0010305">
    <property type="term" value="P:leaf vascular tissue pattern formation"/>
    <property type="evidence" value="ECO:0007669"/>
    <property type="project" value="TreeGrafter"/>
</dbReference>
<name>A0AAN9L7U4_CANGL</name>
<dbReference type="InterPro" id="IPR013666">
    <property type="entry name" value="PH_pln"/>
</dbReference>
<evidence type="ECO:0000313" key="4">
    <source>
        <dbReference type="Proteomes" id="UP001367508"/>
    </source>
</evidence>
<dbReference type="EMBL" id="JAYMYQ010000005">
    <property type="protein sequence ID" value="KAK7330779.1"/>
    <property type="molecule type" value="Genomic_DNA"/>
</dbReference>
<dbReference type="GO" id="GO:0010087">
    <property type="term" value="P:phloem or xylem histogenesis"/>
    <property type="evidence" value="ECO:0007669"/>
    <property type="project" value="TreeGrafter"/>
</dbReference>
<dbReference type="Proteomes" id="UP001367508">
    <property type="component" value="Unassembled WGS sequence"/>
</dbReference>
<proteinExistence type="predicted"/>